<keyword evidence="3 9" id="KW-1003">Cell membrane</keyword>
<dbReference type="PIRSF" id="PIRSF500217">
    <property type="entry name" value="AlgI"/>
    <property type="match status" value="1"/>
</dbReference>
<evidence type="ECO:0000256" key="1">
    <source>
        <dbReference type="ARBA" id="ARBA00004651"/>
    </source>
</evidence>
<dbReference type="InterPro" id="IPR004299">
    <property type="entry name" value="MBOAT_fam"/>
</dbReference>
<dbReference type="PANTHER" id="PTHR13285">
    <property type="entry name" value="ACYLTRANSFERASE"/>
    <property type="match status" value="1"/>
</dbReference>
<evidence type="ECO:0000256" key="10">
    <source>
        <dbReference type="SAM" id="Phobius"/>
    </source>
</evidence>
<feature type="transmembrane region" description="Helical" evidence="10">
    <location>
        <begin position="154"/>
        <end position="171"/>
    </location>
</feature>
<feature type="transmembrane region" description="Helical" evidence="10">
    <location>
        <begin position="363"/>
        <end position="382"/>
    </location>
</feature>
<organism evidence="11 12">
    <name type="scientific">Leptospira ryugenii</name>
    <dbReference type="NCBI Taxonomy" id="1917863"/>
    <lineage>
        <taxon>Bacteria</taxon>
        <taxon>Pseudomonadati</taxon>
        <taxon>Spirochaetota</taxon>
        <taxon>Spirochaetia</taxon>
        <taxon>Leptospirales</taxon>
        <taxon>Leptospiraceae</taxon>
        <taxon>Leptospira</taxon>
    </lineage>
</organism>
<proteinExistence type="inferred from homology"/>
<feature type="transmembrane region" description="Helical" evidence="10">
    <location>
        <begin position="29"/>
        <end position="56"/>
    </location>
</feature>
<name>A0A2P2DYW1_9LEPT</name>
<evidence type="ECO:0000256" key="3">
    <source>
        <dbReference type="ARBA" id="ARBA00022475"/>
    </source>
</evidence>
<keyword evidence="8 9" id="KW-0012">Acyltransferase</keyword>
<feature type="transmembrane region" description="Helical" evidence="10">
    <location>
        <begin position="76"/>
        <end position="97"/>
    </location>
</feature>
<dbReference type="PANTHER" id="PTHR13285:SF23">
    <property type="entry name" value="TEICHOIC ACID D-ALANYLTRANSFERASE"/>
    <property type="match status" value="1"/>
</dbReference>
<comment type="subcellular location">
    <subcellularLocation>
        <location evidence="1">Cell membrane</location>
        <topology evidence="1">Multi-pass membrane protein</topology>
    </subcellularLocation>
</comment>
<dbReference type="RefSeq" id="WP_108975030.1">
    <property type="nucleotide sequence ID" value="NZ_BFBB01000003.1"/>
</dbReference>
<accession>A0A2P2DYW1</accession>
<feature type="transmembrane region" description="Helical" evidence="10">
    <location>
        <begin position="418"/>
        <end position="434"/>
    </location>
</feature>
<keyword evidence="5 10" id="KW-0812">Transmembrane</keyword>
<feature type="transmembrane region" description="Helical" evidence="10">
    <location>
        <begin position="118"/>
        <end position="138"/>
    </location>
</feature>
<keyword evidence="4 9" id="KW-0808">Transferase</keyword>
<dbReference type="InterPro" id="IPR024194">
    <property type="entry name" value="Ac/AlaTfrase_AlgI/DltB"/>
</dbReference>
<dbReference type="EMBL" id="BFBB01000003">
    <property type="protein sequence ID" value="GBF49817.1"/>
    <property type="molecule type" value="Genomic_DNA"/>
</dbReference>
<feature type="transmembrane region" description="Helical" evidence="10">
    <location>
        <begin position="192"/>
        <end position="219"/>
    </location>
</feature>
<dbReference type="GO" id="GO:0016746">
    <property type="term" value="F:acyltransferase activity"/>
    <property type="evidence" value="ECO:0007669"/>
    <property type="project" value="UniProtKB-KW"/>
</dbReference>
<comment type="caution">
    <text evidence="11">The sequence shown here is derived from an EMBL/GenBank/DDBJ whole genome shotgun (WGS) entry which is preliminary data.</text>
</comment>
<dbReference type="GO" id="GO:0042121">
    <property type="term" value="P:alginic acid biosynthetic process"/>
    <property type="evidence" value="ECO:0007669"/>
    <property type="project" value="InterPro"/>
</dbReference>
<evidence type="ECO:0000256" key="2">
    <source>
        <dbReference type="ARBA" id="ARBA00010323"/>
    </source>
</evidence>
<evidence type="ECO:0000256" key="4">
    <source>
        <dbReference type="ARBA" id="ARBA00022679"/>
    </source>
</evidence>
<dbReference type="OrthoDB" id="342391at2"/>
<sequence length="475" mass="55622">MLFNSIPYFILFLLTYILYWNVEQKFRKSILITSSILFYAYFSFPFLFHFLAVILINYGFSEWIFKRKQLGKSNRWVIVGIVLLNVINLGFFKYFYFVTGTLYSLFGDESIKSFAQSWNIFLPLAISFYTFQIIAIQIDIDRGILKERVKFQDYFLFILFFPQLIAGPIMRSDNFIPQIDHPEIDDDRMKKGLFLILGGLFKKVVIAENIAPIIAPIYLEPDKYDSFSLFFSTMAFATQVYCDFSGYTDIARGSANLLGYEIPENFKGPFLAQSYRDLWSRWHITLSSWLRDYLYIPLGGNQGSVFRSNLNMFITMCLGGLWHGANWAFVGWGAYLGAFLWIERSIYLFRGKKKILPDSLPGVWWIRFLFVYFTFSFSGIFFRSAARGDEAMPTVWAVFKGILTFRDSGDTLDRSDELPLLILLGLFFNWLQYSDWMYEKCKPYQNYLLPFLSVILFLLLGIFGDGGQDFIYFQF</sequence>
<keyword evidence="12" id="KW-1185">Reference proteome</keyword>
<feature type="transmembrane region" description="Helical" evidence="10">
    <location>
        <begin position="6"/>
        <end position="22"/>
    </location>
</feature>
<comment type="similarity">
    <text evidence="2 9">Belongs to the membrane-bound acyltransferase family.</text>
</comment>
<dbReference type="GO" id="GO:0005886">
    <property type="term" value="C:plasma membrane"/>
    <property type="evidence" value="ECO:0007669"/>
    <property type="project" value="UniProtKB-SubCell"/>
</dbReference>
<dbReference type="Proteomes" id="UP000245133">
    <property type="component" value="Unassembled WGS sequence"/>
</dbReference>
<reference evidence="11 12" key="1">
    <citation type="submission" date="2018-02" db="EMBL/GenBank/DDBJ databases">
        <title>Novel Leptospira species isolated from soil and water in Japan.</title>
        <authorList>
            <person name="Nakao R."/>
            <person name="Masuzawa T."/>
        </authorList>
    </citation>
    <scope>NUCLEOTIDE SEQUENCE [LARGE SCALE GENOMIC DNA]</scope>
    <source>
        <strain evidence="11 12">YH101</strain>
    </source>
</reference>
<dbReference type="InterPro" id="IPR028362">
    <property type="entry name" value="AlgI"/>
</dbReference>
<keyword evidence="6 10" id="KW-1133">Transmembrane helix</keyword>
<evidence type="ECO:0000313" key="12">
    <source>
        <dbReference type="Proteomes" id="UP000245133"/>
    </source>
</evidence>
<evidence type="ECO:0000256" key="5">
    <source>
        <dbReference type="ARBA" id="ARBA00022692"/>
    </source>
</evidence>
<evidence type="ECO:0000256" key="7">
    <source>
        <dbReference type="ARBA" id="ARBA00023136"/>
    </source>
</evidence>
<protein>
    <submittedName>
        <fullName evidence="11">Undecaprenol-phosphate transfer protein</fullName>
    </submittedName>
</protein>
<dbReference type="InterPro" id="IPR051085">
    <property type="entry name" value="MB_O-acyltransferase"/>
</dbReference>
<dbReference type="PIRSF" id="PIRSF016636">
    <property type="entry name" value="AlgI_DltB"/>
    <property type="match status" value="1"/>
</dbReference>
<dbReference type="AlphaFoldDB" id="A0A2P2DYW1"/>
<gene>
    <name evidence="11" type="ORF">LPTSP4_13360</name>
</gene>
<evidence type="ECO:0000256" key="8">
    <source>
        <dbReference type="ARBA" id="ARBA00023315"/>
    </source>
</evidence>
<dbReference type="Pfam" id="PF03062">
    <property type="entry name" value="MBOAT"/>
    <property type="match status" value="1"/>
</dbReference>
<feature type="transmembrane region" description="Helical" evidence="10">
    <location>
        <begin position="321"/>
        <end position="342"/>
    </location>
</feature>
<feature type="transmembrane region" description="Helical" evidence="10">
    <location>
        <begin position="446"/>
        <end position="464"/>
    </location>
</feature>
<evidence type="ECO:0000256" key="6">
    <source>
        <dbReference type="ARBA" id="ARBA00022989"/>
    </source>
</evidence>
<keyword evidence="7 9" id="KW-0472">Membrane</keyword>
<evidence type="ECO:0000256" key="9">
    <source>
        <dbReference type="PIRNR" id="PIRNR016636"/>
    </source>
</evidence>
<evidence type="ECO:0000313" key="11">
    <source>
        <dbReference type="EMBL" id="GBF49817.1"/>
    </source>
</evidence>